<keyword evidence="2" id="KW-0547">Nucleotide-binding</keyword>
<dbReference type="AlphaFoldDB" id="A0A4S3TLW5"/>
<dbReference type="EMBL" id="RBZW01000037">
    <property type="protein sequence ID" value="THE64243.1"/>
    <property type="molecule type" value="Genomic_DNA"/>
</dbReference>
<evidence type="ECO:0000313" key="2">
    <source>
        <dbReference type="EMBL" id="THE64243.1"/>
    </source>
</evidence>
<gene>
    <name evidence="2" type="ORF">D8Y22_13900</name>
</gene>
<keyword evidence="3" id="KW-1185">Reference proteome</keyword>
<name>A0A4S3TLW5_9EURY</name>
<accession>A0A4S3TLW5</accession>
<organism evidence="2 3">
    <name type="scientific">Salinadaptatus halalkaliphilus</name>
    <dbReference type="NCBI Taxonomy" id="2419781"/>
    <lineage>
        <taxon>Archaea</taxon>
        <taxon>Methanobacteriati</taxon>
        <taxon>Methanobacteriota</taxon>
        <taxon>Stenosarchaea group</taxon>
        <taxon>Halobacteria</taxon>
        <taxon>Halobacteriales</taxon>
        <taxon>Natrialbaceae</taxon>
        <taxon>Salinadaptatus</taxon>
    </lineage>
</organism>
<evidence type="ECO:0000259" key="1">
    <source>
        <dbReference type="Pfam" id="PF02518"/>
    </source>
</evidence>
<protein>
    <submittedName>
        <fullName evidence="2">ATP-binding protein</fullName>
    </submittedName>
</protein>
<dbReference type="InterPro" id="IPR036890">
    <property type="entry name" value="HATPase_C_sf"/>
</dbReference>
<dbReference type="InterPro" id="IPR003594">
    <property type="entry name" value="HATPase_dom"/>
</dbReference>
<dbReference type="GO" id="GO:0005524">
    <property type="term" value="F:ATP binding"/>
    <property type="evidence" value="ECO:0007669"/>
    <property type="project" value="UniProtKB-KW"/>
</dbReference>
<feature type="non-terminal residue" evidence="2">
    <location>
        <position position="1"/>
    </location>
</feature>
<evidence type="ECO:0000313" key="3">
    <source>
        <dbReference type="Proteomes" id="UP000318864"/>
    </source>
</evidence>
<dbReference type="Proteomes" id="UP000318864">
    <property type="component" value="Unassembled WGS sequence"/>
</dbReference>
<feature type="domain" description="Histidine kinase/HSP90-like ATPase" evidence="1">
    <location>
        <begin position="31"/>
        <end position="134"/>
    </location>
</feature>
<reference evidence="2 3" key="1">
    <citation type="submission" date="2018-10" db="EMBL/GenBank/DDBJ databases">
        <title>Natronolimnobius sp. XQ-INN 246 isolated from Inner Mongolia Autonomous Region of China.</title>
        <authorList>
            <person name="Xue Q."/>
        </authorList>
    </citation>
    <scope>NUCLEOTIDE SEQUENCE [LARGE SCALE GENOMIC DNA]</scope>
    <source>
        <strain evidence="2 3">XQ-INN 246</strain>
    </source>
</reference>
<comment type="caution">
    <text evidence="2">The sequence shown here is derived from an EMBL/GenBank/DDBJ whole genome shotgun (WGS) entry which is preliminary data.</text>
</comment>
<dbReference type="Pfam" id="PF02518">
    <property type="entry name" value="HATPase_c"/>
    <property type="match status" value="1"/>
</dbReference>
<dbReference type="SUPFAM" id="SSF55874">
    <property type="entry name" value="ATPase domain of HSP90 chaperone/DNA topoisomerase II/histidine kinase"/>
    <property type="match status" value="1"/>
</dbReference>
<dbReference type="Gene3D" id="3.30.565.10">
    <property type="entry name" value="Histidine kinase-like ATPase, C-terminal domain"/>
    <property type="match status" value="1"/>
</dbReference>
<proteinExistence type="predicted"/>
<sequence length="138" mass="14922">SAETISKTGEKSAQTRYQSYTVKSTKCYTRALIENAMTHSSDPTPTVSVTAESGNVVLPPEPTKKAVVNVHIEDSNSVITDLDRTRLLGDEESPVHHGSGLGLWVANWVVTMSGGFISHTERNPQGNRVTITLLRSTA</sequence>
<keyword evidence="2" id="KW-0067">ATP-binding</keyword>